<evidence type="ECO:0000313" key="1">
    <source>
        <dbReference type="EMBL" id="KPK69096.1"/>
    </source>
</evidence>
<dbReference type="AlphaFoldDB" id="A0A0S8G7U1"/>
<dbReference type="Gene3D" id="3.20.70.20">
    <property type="match status" value="1"/>
</dbReference>
<dbReference type="Pfam" id="PF05167">
    <property type="entry name" value="DUF711"/>
    <property type="match status" value="1"/>
</dbReference>
<accession>A0A0S8G7U1</accession>
<dbReference type="EMBL" id="LJUO01000139">
    <property type="protein sequence ID" value="KPK69096.1"/>
    <property type="molecule type" value="Genomic_DNA"/>
</dbReference>
<comment type="caution">
    <text evidence="1">The sequence shown here is derived from an EMBL/GenBank/DDBJ whole genome shotgun (WGS) entry which is preliminary data.</text>
</comment>
<dbReference type="Proteomes" id="UP000051096">
    <property type="component" value="Unassembled WGS sequence"/>
</dbReference>
<gene>
    <name evidence="1" type="ORF">AMJ87_10950</name>
</gene>
<proteinExistence type="predicted"/>
<dbReference type="PATRIC" id="fig|1703780.3.peg.1606"/>
<name>A0A0S8G7U1_UNCW3</name>
<dbReference type="PANTHER" id="PTHR37560:SF2">
    <property type="entry name" value="DUF711 DOMAIN-CONTAINING PROTEIN"/>
    <property type="match status" value="1"/>
</dbReference>
<reference evidence="1 2" key="1">
    <citation type="journal article" date="2015" name="Microbiome">
        <title>Genomic resolution of linkages in carbon, nitrogen, and sulfur cycling among widespread estuary sediment bacteria.</title>
        <authorList>
            <person name="Baker B.J."/>
            <person name="Lazar C.S."/>
            <person name="Teske A.P."/>
            <person name="Dick G.J."/>
        </authorList>
    </citation>
    <scope>NUCLEOTIDE SEQUENCE [LARGE SCALE GENOMIC DNA]</scope>
    <source>
        <strain evidence="1">SM23_60</strain>
    </source>
</reference>
<dbReference type="InterPro" id="IPR007841">
    <property type="entry name" value="UPF0210"/>
</dbReference>
<organism evidence="1 2">
    <name type="scientific">candidate division WOR_3 bacterium SM23_60</name>
    <dbReference type="NCBI Taxonomy" id="1703780"/>
    <lineage>
        <taxon>Bacteria</taxon>
        <taxon>Bacteria division WOR-3</taxon>
    </lineage>
</organism>
<evidence type="ECO:0008006" key="3">
    <source>
        <dbReference type="Google" id="ProtNLM"/>
    </source>
</evidence>
<dbReference type="SUPFAM" id="SSF51998">
    <property type="entry name" value="PFL-like glycyl radical enzymes"/>
    <property type="match status" value="1"/>
</dbReference>
<dbReference type="PANTHER" id="PTHR37560">
    <property type="entry name" value="UPF0210 PROTEIN SPR0218"/>
    <property type="match status" value="1"/>
</dbReference>
<sequence>MKIRAITTGINLSRAGSAARIKKVAQFNKRAKTAFQEQHVPVQTVRMTTQPWPQYCSGLSQKQIVLKIREMEWTARQFGTDFLSIGCVQSRPATLMIPSIIAVTDYVSTAVIIADKKRIHKQCVDTAAYVIKTIARKTPQGYGNFRFAALACCPPDIPFFPASYHRGNFSFSLALECSDLIVEACRHAKNLTDAGTILKRVLEHEFKKIERLAAKLARREGIDFRGIDVSPAPSIKKRESIVRAFEQLGRGTFGGPGTLSIAGMITTVLKSLAVRTCGYSGLMLPVLEDYGLARAWSTNMFDIDTLLAYSAVCGTGLDCIPLPGAVSVKELSAILLDVATLAVKLQKPLSARLFPVPGKKSGDMTNFNSPYLVNCKIPHVK</sequence>
<evidence type="ECO:0000313" key="2">
    <source>
        <dbReference type="Proteomes" id="UP000051096"/>
    </source>
</evidence>
<protein>
    <recommendedName>
        <fullName evidence="3">DUF711 domain-containing protein</fullName>
    </recommendedName>
</protein>